<proteinExistence type="predicted"/>
<reference evidence="1 2" key="1">
    <citation type="submission" date="2019-09" db="EMBL/GenBank/DDBJ databases">
        <authorList>
            <person name="Wang X."/>
        </authorList>
    </citation>
    <scope>NUCLEOTIDE SEQUENCE [LARGE SCALE GENOMIC DNA]</scope>
    <source>
        <strain evidence="1 2">CICC 11023</strain>
    </source>
</reference>
<dbReference type="NCBIfam" id="TIGR02243">
    <property type="entry name" value="putative baseplate assembly protein"/>
    <property type="match status" value="1"/>
</dbReference>
<sequence length="831" mass="90811">MTDTIMLRCRDEHRRGLVRRDPRLNGLDYLEVSPDQRHLTVYFLDKAPADLMLGNLRVTGGRRITDIRVAGFSVCANEDPERDDCLTVELDRAGDFSRYRLEIVQADPYGYPTATRHPGFDPRYYALEFSFKVDCPTELDCLPVPCPPPVWPQPDIRYLAKDYQSFTDLLLDRMTVLAPGWRERSAADMYVMLLEVLAYVGDHLSYRQDAIATEAYLTTARLRTSVRRHARLVDYRMHEGASARVWVVVETTHDLDAPIAFVTDLDALLPGAPSTLKPDALERIPADKYLWYEPVLAQPIRRDRSTIHFYTWGDSDCCLPAGTTAATLVDVVDKDGASLLGLAAGDVLVFEEILGPGTGLAADADLSHRHAVRVTEVRRETDPLTHTAIVEIGWAAADALPFPLCLSAIGPPPACVVLDPVSVVRGNVILADHGRTTGEGLGAVPTVSRVQPCQDGCPDPPVLRPGPYRPALTGTPLSYRVPFGPAAPAAAITAADPRAALPQLQLTSTDHGVDAVWVPRPDLLHSGPGDRHLVIETDDEAIAHLRFGDDTLGRAPAATEKFHADYRVGAGPVGNVGPDSIRHLVTGTVVHGATVRIHNPLPAVGGSAPESVTDVKKFAPRAMHRDRQRAITPADYAELTMREFPARVQRAAAEQRWTGSWYEMRVGVDSFGAFDPCPDLLADIATRLDHYRRIGHDVAVRPAINIGLEIDLLICVDEGYRRADIARILYARLGNRRLGDGTLGMFHPDAVTFGANVAASTLVAVAAALPGVGNAEVTRLRRYGQSTVPADAKDLPDNGVLRMRPMEIPRLDNDPAAPEHGILRLDLRGGR</sequence>
<evidence type="ECO:0000313" key="1">
    <source>
        <dbReference type="EMBL" id="KAA8884200.1"/>
    </source>
</evidence>
<dbReference type="EMBL" id="VXLC01000022">
    <property type="protein sequence ID" value="KAA8884200.1"/>
    <property type="molecule type" value="Genomic_DNA"/>
</dbReference>
<keyword evidence="2" id="KW-1185">Reference proteome</keyword>
<dbReference type="RefSeq" id="WP_150406452.1">
    <property type="nucleotide sequence ID" value="NZ_VXLC01000022.1"/>
</dbReference>
<organism evidence="1 2">
    <name type="scientific">Nocardia colli</name>
    <dbReference type="NCBI Taxonomy" id="2545717"/>
    <lineage>
        <taxon>Bacteria</taxon>
        <taxon>Bacillati</taxon>
        <taxon>Actinomycetota</taxon>
        <taxon>Actinomycetes</taxon>
        <taxon>Mycobacteriales</taxon>
        <taxon>Nocardiaceae</taxon>
        <taxon>Nocardia</taxon>
    </lineage>
</organism>
<accession>A0A5N0E687</accession>
<dbReference type="InterPro" id="IPR011749">
    <property type="entry name" value="CHP02243"/>
</dbReference>
<name>A0A5N0E687_9NOCA</name>
<evidence type="ECO:0000313" key="2">
    <source>
        <dbReference type="Proteomes" id="UP000323876"/>
    </source>
</evidence>
<comment type="caution">
    <text evidence="1">The sequence shown here is derived from an EMBL/GenBank/DDBJ whole genome shotgun (WGS) entry which is preliminary data.</text>
</comment>
<dbReference type="OrthoDB" id="9027184at2"/>
<gene>
    <name evidence="1" type="ORF">F3087_35205</name>
</gene>
<dbReference type="AlphaFoldDB" id="A0A5N0E687"/>
<dbReference type="Proteomes" id="UP000323876">
    <property type="component" value="Unassembled WGS sequence"/>
</dbReference>
<protein>
    <submittedName>
        <fullName evidence="1">Putative baseplate assembly protein</fullName>
    </submittedName>
</protein>